<comment type="caution">
    <text evidence="10">The sequence shown here is derived from an EMBL/GenBank/DDBJ whole genome shotgun (WGS) entry which is preliminary data.</text>
</comment>
<feature type="transmembrane region" description="Helical" evidence="9">
    <location>
        <begin position="173"/>
        <end position="192"/>
    </location>
</feature>
<keyword evidence="3" id="KW-0997">Cell inner membrane</keyword>
<feature type="transmembrane region" description="Helical" evidence="9">
    <location>
        <begin position="254"/>
        <end position="274"/>
    </location>
</feature>
<evidence type="ECO:0000256" key="7">
    <source>
        <dbReference type="ARBA" id="ARBA00022989"/>
    </source>
</evidence>
<gene>
    <name evidence="10" type="ORF">V2H41_11770</name>
</gene>
<dbReference type="Proteomes" id="UP001357452">
    <property type="component" value="Unassembled WGS sequence"/>
</dbReference>
<evidence type="ECO:0000256" key="8">
    <source>
        <dbReference type="ARBA" id="ARBA00023136"/>
    </source>
</evidence>
<evidence type="ECO:0000256" key="9">
    <source>
        <dbReference type="SAM" id="Phobius"/>
    </source>
</evidence>
<dbReference type="Pfam" id="PF06379">
    <property type="entry name" value="RhaT"/>
    <property type="match status" value="1"/>
</dbReference>
<evidence type="ECO:0000256" key="6">
    <source>
        <dbReference type="ARBA" id="ARBA00022847"/>
    </source>
</evidence>
<dbReference type="EMBL" id="JAZGLY010000007">
    <property type="protein sequence ID" value="MEE6187951.1"/>
    <property type="molecule type" value="Genomic_DNA"/>
</dbReference>
<keyword evidence="8 9" id="KW-0472">Membrane</keyword>
<evidence type="ECO:0000313" key="10">
    <source>
        <dbReference type="EMBL" id="MEE6187951.1"/>
    </source>
</evidence>
<feature type="transmembrane region" description="Helical" evidence="9">
    <location>
        <begin position="131"/>
        <end position="152"/>
    </location>
</feature>
<name>A0ABU7RJ22_9BACT</name>
<evidence type="ECO:0000256" key="3">
    <source>
        <dbReference type="ARBA" id="ARBA00022519"/>
    </source>
</evidence>
<keyword evidence="1" id="KW-0813">Transport</keyword>
<organism evidence="10 11">
    <name type="scientific">Niabella digestorum</name>
    <dbReference type="NCBI Taxonomy" id="3117701"/>
    <lineage>
        <taxon>Bacteria</taxon>
        <taxon>Pseudomonadati</taxon>
        <taxon>Bacteroidota</taxon>
        <taxon>Chitinophagia</taxon>
        <taxon>Chitinophagales</taxon>
        <taxon>Chitinophagaceae</taxon>
        <taxon>Niabella</taxon>
    </lineage>
</organism>
<sequence length="343" mass="36985">MQLFWGIFFHGIGAASASMCYTPEKKIRGWSWQTYWLAQAAVCWFLLPIIVAWITVPSLGQVLSEAPASAMLNAFVLGMAYGIGGTAFGMAIRFIGFSLTYAISVGISCVLGTLIPPLVDGSLSTILKGNGASWIITGVLLGALGIAFCGVAGYKKEKDLGQSQNTFSFRKGLPLCILAGILSAFYGFAINAGKPISDIAAAYGAGNFQVNVVYIFSNTGAFITTLCYTLFLHKKNKTLAEYTDNASGALTTNYLMALITGILWYGQFFFYGLGHVRLGRYEFSSWAIHMIMLVLLSSLIGLVFKEWKQTKVATIRSLGIALFILIVAVLVLTYGNYLGGTDS</sequence>
<evidence type="ECO:0000313" key="11">
    <source>
        <dbReference type="Proteomes" id="UP001357452"/>
    </source>
</evidence>
<keyword evidence="2" id="KW-1003">Cell membrane</keyword>
<dbReference type="RefSeq" id="WP_330975356.1">
    <property type="nucleotide sequence ID" value="NZ_JAZGLY010000007.1"/>
</dbReference>
<evidence type="ECO:0000256" key="1">
    <source>
        <dbReference type="ARBA" id="ARBA00022448"/>
    </source>
</evidence>
<feature type="transmembrane region" description="Helical" evidence="9">
    <location>
        <begin position="68"/>
        <end position="92"/>
    </location>
</feature>
<feature type="transmembrane region" description="Helical" evidence="9">
    <location>
        <begin position="99"/>
        <end position="119"/>
    </location>
</feature>
<dbReference type="InterPro" id="IPR004673">
    <property type="entry name" value="L-rhamnose-proton_sym_RhaT"/>
</dbReference>
<protein>
    <submittedName>
        <fullName evidence="10">L-rhamnose/proton symporter RhaT</fullName>
    </submittedName>
</protein>
<reference evidence="10 11" key="1">
    <citation type="submission" date="2024-01" db="EMBL/GenBank/DDBJ databases">
        <title>Niabella digestum sp. nov., isolated from waste digestion system.</title>
        <authorList>
            <person name="Zhang L."/>
        </authorList>
    </citation>
    <scope>NUCLEOTIDE SEQUENCE [LARGE SCALE GENOMIC DNA]</scope>
    <source>
        <strain evidence="10 11">A18</strain>
    </source>
</reference>
<evidence type="ECO:0000256" key="4">
    <source>
        <dbReference type="ARBA" id="ARBA00022597"/>
    </source>
</evidence>
<keyword evidence="11" id="KW-1185">Reference proteome</keyword>
<feature type="transmembrane region" description="Helical" evidence="9">
    <location>
        <begin position="35"/>
        <end position="56"/>
    </location>
</feature>
<feature type="transmembrane region" description="Helical" evidence="9">
    <location>
        <begin position="212"/>
        <end position="233"/>
    </location>
</feature>
<accession>A0ABU7RJ22</accession>
<feature type="transmembrane region" description="Helical" evidence="9">
    <location>
        <begin position="316"/>
        <end position="337"/>
    </location>
</feature>
<keyword evidence="7 9" id="KW-1133">Transmembrane helix</keyword>
<keyword evidence="5 9" id="KW-0812">Transmembrane</keyword>
<proteinExistence type="predicted"/>
<feature type="transmembrane region" description="Helical" evidence="9">
    <location>
        <begin position="286"/>
        <end position="304"/>
    </location>
</feature>
<evidence type="ECO:0000256" key="5">
    <source>
        <dbReference type="ARBA" id="ARBA00022692"/>
    </source>
</evidence>
<feature type="transmembrane region" description="Helical" evidence="9">
    <location>
        <begin position="6"/>
        <end position="23"/>
    </location>
</feature>
<keyword evidence="6" id="KW-0769">Symport</keyword>
<keyword evidence="4" id="KW-0762">Sugar transport</keyword>
<evidence type="ECO:0000256" key="2">
    <source>
        <dbReference type="ARBA" id="ARBA00022475"/>
    </source>
</evidence>